<feature type="domain" description="Homogentisate 1,2-dioxygenase C-terminal" evidence="17">
    <location>
        <begin position="75"/>
        <end position="226"/>
    </location>
</feature>
<feature type="binding site" evidence="16">
    <location>
        <position position="130"/>
    </location>
    <ligand>
        <name>Fe cation</name>
        <dbReference type="ChEBI" id="CHEBI:24875"/>
    </ligand>
</feature>
<dbReference type="Proteomes" id="UP000663879">
    <property type="component" value="Unassembled WGS sequence"/>
</dbReference>
<dbReference type="Pfam" id="PF04209">
    <property type="entry name" value="HgmA_C"/>
    <property type="match status" value="1"/>
</dbReference>
<evidence type="ECO:0000256" key="4">
    <source>
        <dbReference type="ARBA" id="ARBA00013127"/>
    </source>
</evidence>
<dbReference type="SUPFAM" id="SSF51182">
    <property type="entry name" value="RmlC-like cupins"/>
    <property type="match status" value="1"/>
</dbReference>
<comment type="cofactor">
    <cofactor evidence="1 16">
        <name>Fe cation</name>
        <dbReference type="ChEBI" id="CHEBI:24875"/>
    </cofactor>
</comment>
<dbReference type="GO" id="GO:0006572">
    <property type="term" value="P:L-tyrosine catabolic process"/>
    <property type="evidence" value="ECO:0007669"/>
    <property type="project" value="UniProtKB-KW"/>
</dbReference>
<evidence type="ECO:0000256" key="14">
    <source>
        <dbReference type="ARBA" id="ARBA00033225"/>
    </source>
</evidence>
<dbReference type="PANTHER" id="PTHR11056:SF0">
    <property type="entry name" value="HOMOGENTISATE 1,2-DIOXYGENASE"/>
    <property type="match status" value="1"/>
</dbReference>
<dbReference type="UniPathway" id="UPA00139">
    <property type="reaction ID" value="UER00339"/>
</dbReference>
<gene>
    <name evidence="19" type="ORF">OXX778_LOCUS21791</name>
</gene>
<feature type="non-terminal residue" evidence="19">
    <location>
        <position position="232"/>
    </location>
</feature>
<evidence type="ECO:0000256" key="11">
    <source>
        <dbReference type="ARBA" id="ARBA00023232"/>
    </source>
</evidence>
<keyword evidence="7" id="KW-0828">Tyrosine catabolism</keyword>
<dbReference type="Pfam" id="PF20510">
    <property type="entry name" value="HgmA_N"/>
    <property type="match status" value="1"/>
</dbReference>
<dbReference type="EC" id="1.13.11.5" evidence="4"/>
<evidence type="ECO:0000256" key="7">
    <source>
        <dbReference type="ARBA" id="ARBA00022878"/>
    </source>
</evidence>
<evidence type="ECO:0000256" key="3">
    <source>
        <dbReference type="ARBA" id="ARBA00007757"/>
    </source>
</evidence>
<dbReference type="EMBL" id="CAJNOC010008400">
    <property type="protein sequence ID" value="CAF1114968.1"/>
    <property type="molecule type" value="Genomic_DNA"/>
</dbReference>
<comment type="similarity">
    <text evidence="3">Belongs to the homogentisate dioxygenase family.</text>
</comment>
<dbReference type="GO" id="GO:0006559">
    <property type="term" value="P:L-phenylalanine catabolic process"/>
    <property type="evidence" value="ECO:0007669"/>
    <property type="project" value="UniProtKB-UniPathway"/>
</dbReference>
<dbReference type="InterPro" id="IPR014710">
    <property type="entry name" value="RmlC-like_jellyroll"/>
</dbReference>
<keyword evidence="8" id="KW-0223">Dioxygenase</keyword>
<evidence type="ECO:0000256" key="5">
    <source>
        <dbReference type="ARBA" id="ARBA00018757"/>
    </source>
</evidence>
<evidence type="ECO:0000256" key="16">
    <source>
        <dbReference type="PIRSR" id="PIRSR605708-2"/>
    </source>
</evidence>
<evidence type="ECO:0000256" key="6">
    <source>
        <dbReference type="ARBA" id="ARBA00022723"/>
    </source>
</evidence>
<evidence type="ECO:0000259" key="18">
    <source>
        <dbReference type="Pfam" id="PF20510"/>
    </source>
</evidence>
<evidence type="ECO:0000256" key="1">
    <source>
        <dbReference type="ARBA" id="ARBA00001962"/>
    </source>
</evidence>
<dbReference type="FunFam" id="2.60.120.10:FF:000034">
    <property type="entry name" value="Homogentisate 1,2-dioxygenase"/>
    <property type="match status" value="1"/>
</dbReference>
<comment type="pathway">
    <text evidence="2">Amino-acid degradation; L-phenylalanine degradation; acetoacetate and fumarate from L-phenylalanine: step 4/6.</text>
</comment>
<keyword evidence="20" id="KW-1185">Reference proteome</keyword>
<feature type="binding site" evidence="16">
    <location>
        <position position="136"/>
    </location>
    <ligand>
        <name>Fe cation</name>
        <dbReference type="ChEBI" id="CHEBI:24875"/>
    </ligand>
</feature>
<feature type="binding site" evidence="16">
    <location>
        <position position="165"/>
    </location>
    <ligand>
        <name>homogentisate</name>
        <dbReference type="ChEBI" id="CHEBI:16169"/>
    </ligand>
</feature>
<feature type="domain" description="Homogentisate 1,2-dioxygenase N-terminal" evidence="18">
    <location>
        <begin position="1"/>
        <end position="74"/>
    </location>
</feature>
<keyword evidence="9" id="KW-0560">Oxidoreductase</keyword>
<comment type="caution">
    <text evidence="19">The sequence shown here is derived from an EMBL/GenBank/DDBJ whole genome shotgun (WGS) entry which is preliminary data.</text>
</comment>
<evidence type="ECO:0000256" key="10">
    <source>
        <dbReference type="ARBA" id="ARBA00023004"/>
    </source>
</evidence>
<dbReference type="OrthoDB" id="1689029at2759"/>
<dbReference type="InterPro" id="IPR046452">
    <property type="entry name" value="HgmA_N"/>
</dbReference>
<dbReference type="GO" id="GO:0046872">
    <property type="term" value="F:metal ion binding"/>
    <property type="evidence" value="ECO:0007669"/>
    <property type="project" value="UniProtKB-KW"/>
</dbReference>
<feature type="active site" description="Proton acceptor" evidence="15">
    <location>
        <position position="87"/>
    </location>
</feature>
<accession>A0A814Q685</accession>
<feature type="binding site" evidence="16">
    <location>
        <position position="165"/>
    </location>
    <ligand>
        <name>Fe cation</name>
        <dbReference type="ChEBI" id="CHEBI:24875"/>
    </ligand>
</feature>
<dbReference type="AlphaFoldDB" id="A0A814Q685"/>
<dbReference type="PANTHER" id="PTHR11056">
    <property type="entry name" value="HOMOGENTISATE 1,2-DIOXYGENASE"/>
    <property type="match status" value="1"/>
</dbReference>
<proteinExistence type="inferred from homology"/>
<evidence type="ECO:0000256" key="8">
    <source>
        <dbReference type="ARBA" id="ARBA00022964"/>
    </source>
</evidence>
<evidence type="ECO:0000259" key="17">
    <source>
        <dbReference type="Pfam" id="PF04209"/>
    </source>
</evidence>
<protein>
    <recommendedName>
        <fullName evidence="5">Homogentisate 1,2-dioxygenase</fullName>
        <ecNumber evidence="4">1.13.11.5</ecNumber>
    </recommendedName>
    <alternativeName>
        <fullName evidence="12">Homogentisate oxygenase</fullName>
    </alternativeName>
    <alternativeName>
        <fullName evidence="13">Homogentisic acid oxidase</fullName>
    </alternativeName>
    <alternativeName>
        <fullName evidence="14">Homogentisicase</fullName>
    </alternativeName>
</protein>
<keyword evidence="10 16" id="KW-0408">Iron</keyword>
<name>A0A814Q685_9BILA</name>
<reference evidence="19" key="1">
    <citation type="submission" date="2021-02" db="EMBL/GenBank/DDBJ databases">
        <authorList>
            <person name="Nowell W R."/>
        </authorList>
    </citation>
    <scope>NUCLEOTIDE SEQUENCE</scope>
    <source>
        <strain evidence="19">Ploen Becks lab</strain>
    </source>
</reference>
<keyword evidence="6 16" id="KW-0479">Metal-binding</keyword>
<dbReference type="InterPro" id="IPR011051">
    <property type="entry name" value="RmlC_Cupin_sf"/>
</dbReference>
<evidence type="ECO:0000256" key="12">
    <source>
        <dbReference type="ARBA" id="ARBA00030235"/>
    </source>
</evidence>
<keyword evidence="11" id="KW-0585">Phenylalanine catabolism</keyword>
<evidence type="ECO:0000256" key="13">
    <source>
        <dbReference type="ARBA" id="ARBA00030437"/>
    </source>
</evidence>
<evidence type="ECO:0000313" key="20">
    <source>
        <dbReference type="Proteomes" id="UP000663879"/>
    </source>
</evidence>
<dbReference type="InterPro" id="IPR005708">
    <property type="entry name" value="Homogentis_dOase"/>
</dbReference>
<evidence type="ECO:0000256" key="2">
    <source>
        <dbReference type="ARBA" id="ARBA00004704"/>
    </source>
</evidence>
<dbReference type="Gene3D" id="2.60.120.10">
    <property type="entry name" value="Jelly Rolls"/>
    <property type="match status" value="1"/>
</dbReference>
<evidence type="ECO:0000256" key="15">
    <source>
        <dbReference type="PIRSR" id="PIRSR605708-1"/>
    </source>
</evidence>
<evidence type="ECO:0000313" key="19">
    <source>
        <dbReference type="EMBL" id="CAF1114968.1"/>
    </source>
</evidence>
<evidence type="ECO:0000256" key="9">
    <source>
        <dbReference type="ARBA" id="ARBA00023002"/>
    </source>
</evidence>
<dbReference type="GO" id="GO:0005737">
    <property type="term" value="C:cytoplasm"/>
    <property type="evidence" value="ECO:0007669"/>
    <property type="project" value="TreeGrafter"/>
</dbReference>
<dbReference type="InterPro" id="IPR046451">
    <property type="entry name" value="HgmA_C"/>
</dbReference>
<organism evidence="19 20">
    <name type="scientific">Brachionus calyciflorus</name>
    <dbReference type="NCBI Taxonomy" id="104777"/>
    <lineage>
        <taxon>Eukaryota</taxon>
        <taxon>Metazoa</taxon>
        <taxon>Spiralia</taxon>
        <taxon>Gnathifera</taxon>
        <taxon>Rotifera</taxon>
        <taxon>Eurotatoria</taxon>
        <taxon>Monogononta</taxon>
        <taxon>Pseudotrocha</taxon>
        <taxon>Ploima</taxon>
        <taxon>Brachionidae</taxon>
        <taxon>Brachionus</taxon>
    </lineage>
</organism>
<sequence>FDNHFVLPNLGPIGSNGLANARDFQTPIAWFEKLETNFKIILKFHGNLYESEQDHSCFNVVAWHGNYVPYKYNLKNFMAINTVSFDHADPSIFTVLTCPSMKPGTAIADFVIFPPRWNVAEHTFRPPCYHRNCMSEFVGNILDTSNEKQKVQAGGCSLHNLMAPHGPNKGVFESGVDDELKPSRIPDGNISFMFESSLGLSLTDWAWNSEKKENDYHKSWLLLEDNYSKIKN</sequence>
<dbReference type="GO" id="GO:0004411">
    <property type="term" value="F:homogentisate 1,2-dioxygenase activity"/>
    <property type="evidence" value="ECO:0007669"/>
    <property type="project" value="UniProtKB-EC"/>
</dbReference>